<protein>
    <submittedName>
        <fullName evidence="1">Uncharacterized protein</fullName>
    </submittedName>
</protein>
<reference evidence="1 2" key="8">
    <citation type="journal article" date="2010" name="J. Virol.">
        <title>Microarray analysis of Paramecium bursaria chlorella virus 1 transcription.</title>
        <authorList>
            <person name="Yanai-Balser G.M."/>
            <person name="Duncan G.A."/>
            <person name="Eudy J.D."/>
            <person name="Wang D."/>
            <person name="Li X."/>
            <person name="Agarkova I.V."/>
            <person name="Dunigan D.D."/>
            <person name="Van Etten J.L."/>
        </authorList>
    </citation>
    <scope>NUCLEOTIDE SEQUENCE [LARGE SCALE GENOMIC DNA]</scope>
</reference>
<dbReference type="InterPro" id="IPR009820">
    <property type="entry name" value="DUF1390"/>
</dbReference>
<reference evidence="1 2" key="7">
    <citation type="journal article" date="2000" name="Virology">
        <title>Characterization of a beta-1,3-glucanase encoded by chlorella virus PBCV-1.</title>
        <authorList>
            <person name="Sun L."/>
            <person name="Gurnon J.R."/>
            <person name="Adams B.J."/>
            <person name="Graves M.V."/>
            <person name="Van Etten J.L."/>
        </authorList>
    </citation>
    <scope>NUCLEOTIDE SEQUENCE [LARGE SCALE GENOMIC DNA]</scope>
</reference>
<evidence type="ECO:0000313" key="1">
    <source>
        <dbReference type="EMBL" id="AAC96377.2"/>
    </source>
</evidence>
<dbReference type="GeneID" id="917977"/>
<evidence type="ECO:0000313" key="2">
    <source>
        <dbReference type="Proteomes" id="UP000000862"/>
    </source>
</evidence>
<organismHost>
    <name type="scientific">Chlorella</name>
    <dbReference type="NCBI Taxonomy" id="3071"/>
</organismHost>
<reference evidence="1 2" key="1">
    <citation type="journal article" date="1995" name="Virology">
        <title>Analysis of 45 kb of DNA located at the left end of the chlorella virus PBCV-1 genome.</title>
        <authorList>
            <person name="Lu Z."/>
            <person name="Li Y."/>
            <person name="Zhang Y."/>
            <person name="Kutish G.F."/>
            <person name="Rock D.L."/>
            <person name="Van Etten J.L."/>
        </authorList>
    </citation>
    <scope>NUCLEOTIDE SEQUENCE [LARGE SCALE GENOMIC DNA]</scope>
</reference>
<dbReference type="OrthoDB" id="13975at10239"/>
<reference evidence="1 2" key="5">
    <citation type="journal article" date="1997" name="Virology">
        <title>Analysis of 74 kb of DNA located at the right end of the 330-kb chlorella virus PBCV-1 genome.</title>
        <authorList>
            <person name="Li Y."/>
            <person name="Lu Z."/>
            <person name="Sun L."/>
            <person name="Ropp S."/>
            <person name="Kutish G.F."/>
            <person name="Rock D.L."/>
            <person name="Van Etten J.L."/>
        </authorList>
    </citation>
    <scope>NUCLEOTIDE SEQUENCE [LARGE SCALE GENOMIC DNA]</scope>
</reference>
<accession>Q89344</accession>
<dbReference type="RefSeq" id="NP_048357.2">
    <property type="nucleotide sequence ID" value="NC_000852.5"/>
</dbReference>
<gene>
    <name evidence="1" type="primary">A009R</name>
</gene>
<dbReference type="Proteomes" id="UP000000862">
    <property type="component" value="Segment"/>
</dbReference>
<reference evidence="1 2" key="2">
    <citation type="journal article" date="1995" name="Virology">
        <title>Analysis of 43 kb of the Chlorella virus PBCV-1 330-kb genome: map positions 45 to 88.</title>
        <authorList>
            <person name="Li Y."/>
            <person name="Lu Z."/>
            <person name="Burbank D.E."/>
            <person name="Kutish G.F."/>
            <person name="Rock D.L."/>
            <person name="Van Etten J.L."/>
        </authorList>
    </citation>
    <scope>NUCLEOTIDE SEQUENCE [LARGE SCALE GENOMIC DNA]</scope>
</reference>
<organism evidence="1 2">
    <name type="scientific">Paramecium bursaria Chlorella virus 1</name>
    <name type="common">PBCV-1</name>
    <dbReference type="NCBI Taxonomy" id="10506"/>
    <lineage>
        <taxon>Viruses</taxon>
        <taxon>Varidnaviria</taxon>
        <taxon>Bamfordvirae</taxon>
        <taxon>Nucleocytoviricota</taxon>
        <taxon>Megaviricetes</taxon>
        <taxon>Algavirales</taxon>
        <taxon>Phycodnaviridae</taxon>
        <taxon>Chlorovirus</taxon>
        <taxon>Chlorovirus vanettense</taxon>
    </lineage>
</organism>
<keyword evidence="2" id="KW-1185">Reference proteome</keyword>
<dbReference type="KEGG" id="vg:917977"/>
<name>Q89344_PBCV1</name>
<reference evidence="1 2" key="4">
    <citation type="journal article" date="1996" name="Virology">
        <title>Analysis of 76 kb of the chlorella virus PBCV-1 330-kb genome: map positions 182 to 258.</title>
        <authorList>
            <person name="Kutish G.F."/>
            <person name="Li Y."/>
            <person name="Lu Z."/>
            <person name="Furuta M."/>
            <person name="Rock D.L."/>
            <person name="Van Etten J.L."/>
        </authorList>
    </citation>
    <scope>NUCLEOTIDE SEQUENCE [LARGE SCALE GENOMIC DNA]</scope>
</reference>
<reference evidence="1 2" key="6">
    <citation type="journal article" date="1999" name="Virology">
        <title>Chlorella virus PBCV-1 encodes a functional homospermidine synthase.</title>
        <authorList>
            <person name="Kaiser A."/>
            <person name="Vollmert M."/>
            <person name="Tholl D."/>
            <person name="Graves M.V."/>
            <person name="Gurnon J.R."/>
            <person name="Xing W."/>
            <person name="Lisec A.D."/>
            <person name="Nickerson K.W."/>
            <person name="Van Etten J.L."/>
        </authorList>
    </citation>
    <scope>NUCLEOTIDE SEQUENCE [LARGE SCALE GENOMIC DNA]</scope>
</reference>
<dbReference type="EMBL" id="JF411744">
    <property type="protein sequence ID" value="AAC96377.2"/>
    <property type="molecule type" value="Genomic_DNA"/>
</dbReference>
<proteinExistence type="predicted"/>
<sequence>MESFSGTLYACGCGYKTINCGNASKHKKVKCGHPMTSTSEKFILEREYVTSLQTDNSNSINAQTINGNVNMTNITINLTVPDKTIVASVYDAVKNPECVRELRGAEPQQIPAILFKYTRGIKADKQYIKYDPDKNVVKHLDPVTNKEVARDLKKYRDDYLVKNADIYDDDLHLQYMPNSVRPVMESLSVPAYETGKKKDPPIPAADVIKMCASGDHRMYKLPHDSKKFYKDVAENVDNEIKITTD</sequence>
<dbReference type="Pfam" id="PF07150">
    <property type="entry name" value="DUF1390"/>
    <property type="match status" value="1"/>
</dbReference>
<reference evidence="1 2" key="3">
    <citation type="journal article" date="1996" name="Virology">
        <title>Analysis of 94 kb of the chlorella virus PBCV-1 330-kb genome: map positions 88 to 182.</title>
        <authorList>
            <person name="Lu Z."/>
            <person name="Li Y."/>
            <person name="Que Q."/>
            <person name="Kutish G.F."/>
            <person name="Rock D.L."/>
            <person name="Van Etten J.L."/>
        </authorList>
    </citation>
    <scope>NUCLEOTIDE SEQUENCE [LARGE SCALE GENOMIC DNA]</scope>
</reference>